<proteinExistence type="predicted"/>
<comment type="caution">
    <text evidence="2">The sequence shown here is derived from an EMBL/GenBank/DDBJ whole genome shotgun (WGS) entry which is preliminary data.</text>
</comment>
<evidence type="ECO:0000259" key="1">
    <source>
        <dbReference type="SMART" id="SM00858"/>
    </source>
</evidence>
<name>A0ABT1G3Q7_9CORY</name>
<dbReference type="InterPro" id="IPR013974">
    <property type="entry name" value="SAF"/>
</dbReference>
<dbReference type="SMART" id="SM00858">
    <property type="entry name" value="SAF"/>
    <property type="match status" value="1"/>
</dbReference>
<evidence type="ECO:0000313" key="2">
    <source>
        <dbReference type="EMBL" id="MCP1387648.1"/>
    </source>
</evidence>
<keyword evidence="3" id="KW-1185">Reference proteome</keyword>
<accession>A0ABT1G3Q7</accession>
<feature type="domain" description="SAF" evidence="1">
    <location>
        <begin position="48"/>
        <end position="110"/>
    </location>
</feature>
<gene>
    <name evidence="2" type="ORF">M5J20_05525</name>
</gene>
<organism evidence="2 3">
    <name type="scientific">Corynebacterium stercoris</name>
    <dbReference type="NCBI Taxonomy" id="2943490"/>
    <lineage>
        <taxon>Bacteria</taxon>
        <taxon>Bacillati</taxon>
        <taxon>Actinomycetota</taxon>
        <taxon>Actinomycetes</taxon>
        <taxon>Mycobacteriales</taxon>
        <taxon>Corynebacteriaceae</taxon>
        <taxon>Corynebacterium</taxon>
    </lineage>
</organism>
<dbReference type="RefSeq" id="WP_253577355.1">
    <property type="nucleotide sequence ID" value="NZ_JAMFTQ010000005.1"/>
</dbReference>
<protein>
    <submittedName>
        <fullName evidence="2">SAF domain-containing protein</fullName>
    </submittedName>
</protein>
<reference evidence="2" key="1">
    <citation type="submission" date="2022-05" db="EMBL/GenBank/DDBJ databases">
        <title>Corynebacterium sp. TA-R-1 sp. nov., isolated from human feces.</title>
        <authorList>
            <person name="Shamsuzzaman M."/>
            <person name="Dahal R.H."/>
        </authorList>
    </citation>
    <scope>NUCLEOTIDE SEQUENCE</scope>
    <source>
        <strain evidence="2">TA-R-1</strain>
    </source>
</reference>
<dbReference type="EMBL" id="JAMFTQ010000005">
    <property type="protein sequence ID" value="MCP1387648.1"/>
    <property type="molecule type" value="Genomic_DNA"/>
</dbReference>
<dbReference type="Proteomes" id="UP001204000">
    <property type="component" value="Unassembled WGS sequence"/>
</dbReference>
<dbReference type="Pfam" id="PF08666">
    <property type="entry name" value="SAF"/>
    <property type="match status" value="1"/>
</dbReference>
<evidence type="ECO:0000313" key="3">
    <source>
        <dbReference type="Proteomes" id="UP001204000"/>
    </source>
</evidence>
<sequence length="203" mass="20443">MDTVFIDRFHAITRPGHHRSTLVRRALAAALVLVALGSMLLDARSADPLVLTFAAPVPAGAVLTSADLAAVRLPAAIVPEGALTEVAQAEGQILAAGAAPGEVVTATRLVGPDLFTALVAEEPPGEAFTMVPVPLAEPDILPMLRHGARVDVIGEGPAIVAAGGRIVTVGEAGTVLVLLRQTQAAAVAAASLTDPLTVVLSAG</sequence>
<dbReference type="CDD" id="cd11614">
    <property type="entry name" value="SAF_CpaB_FlgA_like"/>
    <property type="match status" value="1"/>
</dbReference>